<evidence type="ECO:0008006" key="5">
    <source>
        <dbReference type="Google" id="ProtNLM"/>
    </source>
</evidence>
<evidence type="ECO:0000256" key="1">
    <source>
        <dbReference type="ARBA" id="ARBA00006226"/>
    </source>
</evidence>
<dbReference type="Pfam" id="PF05016">
    <property type="entry name" value="ParE_toxin"/>
    <property type="match status" value="1"/>
</dbReference>
<dbReference type="PANTHER" id="PTHR35601:SF1">
    <property type="entry name" value="TOXIN RELE"/>
    <property type="match status" value="1"/>
</dbReference>
<keyword evidence="2" id="KW-1277">Toxin-antitoxin system</keyword>
<organism evidence="3 4">
    <name type="scientific">Nostoc commune NIES-4072</name>
    <dbReference type="NCBI Taxonomy" id="2005467"/>
    <lineage>
        <taxon>Bacteria</taxon>
        <taxon>Bacillati</taxon>
        <taxon>Cyanobacteriota</taxon>
        <taxon>Cyanophyceae</taxon>
        <taxon>Nostocales</taxon>
        <taxon>Nostocaceae</taxon>
        <taxon>Nostoc</taxon>
    </lineage>
</organism>
<evidence type="ECO:0000313" key="3">
    <source>
        <dbReference type="EMBL" id="GBG19074.1"/>
    </source>
</evidence>
<proteinExistence type="inferred from homology"/>
<reference evidence="3 4" key="1">
    <citation type="submission" date="2017-06" db="EMBL/GenBank/DDBJ databases">
        <title>Genome sequencing of cyanobaciteial culture collection at National Institute for Environmental Studies (NIES).</title>
        <authorList>
            <person name="Hirose Y."/>
            <person name="Shimura Y."/>
            <person name="Fujisawa T."/>
            <person name="Nakamura Y."/>
            <person name="Kawachi M."/>
        </authorList>
    </citation>
    <scope>NUCLEOTIDE SEQUENCE [LARGE SCALE GENOMIC DNA]</scope>
    <source>
        <strain evidence="3 4">NIES-4072</strain>
    </source>
</reference>
<dbReference type="SUPFAM" id="SSF143011">
    <property type="entry name" value="RelE-like"/>
    <property type="match status" value="1"/>
</dbReference>
<protein>
    <recommendedName>
        <fullName evidence="5">Addiction module antitoxin</fullName>
    </recommendedName>
</protein>
<dbReference type="RefSeq" id="WP_109008939.1">
    <property type="nucleotide sequence ID" value="NZ_BDUD01000001.1"/>
</dbReference>
<comment type="caution">
    <text evidence="3">The sequence shown here is derived from an EMBL/GenBank/DDBJ whole genome shotgun (WGS) entry which is preliminary data.</text>
</comment>
<comment type="similarity">
    <text evidence="1">Belongs to the RelE toxin family.</text>
</comment>
<evidence type="ECO:0000313" key="4">
    <source>
        <dbReference type="Proteomes" id="UP000245124"/>
    </source>
</evidence>
<dbReference type="Proteomes" id="UP000245124">
    <property type="component" value="Unassembled WGS sequence"/>
</dbReference>
<gene>
    <name evidence="3" type="ORF">NIES4072_27410</name>
</gene>
<accession>A0A2R5FTS6</accession>
<dbReference type="AlphaFoldDB" id="A0A2R5FTS6"/>
<dbReference type="PANTHER" id="PTHR35601">
    <property type="entry name" value="TOXIN RELE"/>
    <property type="match status" value="1"/>
</dbReference>
<dbReference type="InterPro" id="IPR007712">
    <property type="entry name" value="RelE/ParE_toxin"/>
</dbReference>
<sequence length="86" mass="10074">MKLDIEFKSEATIGFEALTSTIQERILRKIRWLSENFEDLTPQPLSADLSGLFKLRIGDYRVIYSFDTEAQLITIHKVGHRRDIYN</sequence>
<dbReference type="InterPro" id="IPR035093">
    <property type="entry name" value="RelE/ParE_toxin_dom_sf"/>
</dbReference>
<name>A0A2R5FTS6_NOSCO</name>
<dbReference type="EMBL" id="BDUD01000001">
    <property type="protein sequence ID" value="GBG19074.1"/>
    <property type="molecule type" value="Genomic_DNA"/>
</dbReference>
<dbReference type="Gene3D" id="3.30.2310.20">
    <property type="entry name" value="RelE-like"/>
    <property type="match status" value="1"/>
</dbReference>
<evidence type="ECO:0000256" key="2">
    <source>
        <dbReference type="ARBA" id="ARBA00022649"/>
    </source>
</evidence>
<dbReference type="OrthoDB" id="9805098at2"/>
<keyword evidence="4" id="KW-1185">Reference proteome</keyword>